<feature type="chain" id="PRO_5035197177" evidence="2">
    <location>
        <begin position="23"/>
        <end position="567"/>
    </location>
</feature>
<dbReference type="CDD" id="cd16013">
    <property type="entry name" value="AcpA"/>
    <property type="match status" value="1"/>
</dbReference>
<keyword evidence="2" id="KW-0732">Signal</keyword>
<evidence type="ECO:0000256" key="1">
    <source>
        <dbReference type="ARBA" id="ARBA00022801"/>
    </source>
</evidence>
<comment type="caution">
    <text evidence="3">The sequence shown here is derived from an EMBL/GenBank/DDBJ whole genome shotgun (WGS) entry which is preliminary data.</text>
</comment>
<evidence type="ECO:0000256" key="2">
    <source>
        <dbReference type="SAM" id="SignalP"/>
    </source>
</evidence>
<dbReference type="AlphaFoldDB" id="A0A8J2YZS7"/>
<dbReference type="Pfam" id="PF04185">
    <property type="entry name" value="Phosphoesterase"/>
    <property type="match status" value="1"/>
</dbReference>
<dbReference type="InterPro" id="IPR007312">
    <property type="entry name" value="Phosphoesterase"/>
</dbReference>
<keyword evidence="1" id="KW-0378">Hydrolase</keyword>
<reference evidence="3" key="2">
    <citation type="submission" date="2020-09" db="EMBL/GenBank/DDBJ databases">
        <authorList>
            <person name="Sun Q."/>
            <person name="Zhou Y."/>
        </authorList>
    </citation>
    <scope>NUCLEOTIDE SEQUENCE</scope>
    <source>
        <strain evidence="3">CGMCC 1.15725</strain>
    </source>
</reference>
<dbReference type="EMBL" id="BMJQ01000014">
    <property type="protein sequence ID" value="GGF36564.1"/>
    <property type="molecule type" value="Genomic_DNA"/>
</dbReference>
<dbReference type="Gene3D" id="3.40.720.10">
    <property type="entry name" value="Alkaline Phosphatase, subunit A"/>
    <property type="match status" value="2"/>
</dbReference>
<dbReference type="GO" id="GO:0042578">
    <property type="term" value="F:phosphoric ester hydrolase activity"/>
    <property type="evidence" value="ECO:0007669"/>
    <property type="project" value="UniProtKB-ARBA"/>
</dbReference>
<dbReference type="RefSeq" id="WP_229743925.1">
    <property type="nucleotide sequence ID" value="NZ_BMJQ01000014.1"/>
</dbReference>
<name>A0A8J2YZS7_9PROT</name>
<organism evidence="3 4">
    <name type="scientific">Aliidongia dinghuensis</name>
    <dbReference type="NCBI Taxonomy" id="1867774"/>
    <lineage>
        <taxon>Bacteria</taxon>
        <taxon>Pseudomonadati</taxon>
        <taxon>Pseudomonadota</taxon>
        <taxon>Alphaproteobacteria</taxon>
        <taxon>Rhodospirillales</taxon>
        <taxon>Dongiaceae</taxon>
        <taxon>Aliidongia</taxon>
    </lineage>
</organism>
<dbReference type="Proteomes" id="UP000646365">
    <property type="component" value="Unassembled WGS sequence"/>
</dbReference>
<feature type="signal peptide" evidence="2">
    <location>
        <begin position="1"/>
        <end position="22"/>
    </location>
</feature>
<reference evidence="3" key="1">
    <citation type="journal article" date="2014" name="Int. J. Syst. Evol. Microbiol.">
        <title>Complete genome sequence of Corynebacterium casei LMG S-19264T (=DSM 44701T), isolated from a smear-ripened cheese.</title>
        <authorList>
            <consortium name="US DOE Joint Genome Institute (JGI-PGF)"/>
            <person name="Walter F."/>
            <person name="Albersmeier A."/>
            <person name="Kalinowski J."/>
            <person name="Ruckert C."/>
        </authorList>
    </citation>
    <scope>NUCLEOTIDE SEQUENCE</scope>
    <source>
        <strain evidence="3">CGMCC 1.15725</strain>
    </source>
</reference>
<gene>
    <name evidence="3" type="primary">plcC</name>
    <name evidence="3" type="ORF">GCM10011611_48820</name>
</gene>
<dbReference type="PANTHER" id="PTHR31956:SF1">
    <property type="entry name" value="NON-SPECIFIC PHOSPHOLIPASE C1"/>
    <property type="match status" value="1"/>
</dbReference>
<dbReference type="InterPro" id="IPR017850">
    <property type="entry name" value="Alkaline_phosphatase_core_sf"/>
</dbReference>
<dbReference type="PANTHER" id="PTHR31956">
    <property type="entry name" value="NON-SPECIFIC PHOSPHOLIPASE C4-RELATED"/>
    <property type="match status" value="1"/>
</dbReference>
<proteinExistence type="predicted"/>
<protein>
    <submittedName>
        <fullName evidence="3">Phospholipase C</fullName>
    </submittedName>
</protein>
<accession>A0A8J2YZS7</accession>
<evidence type="ECO:0000313" key="3">
    <source>
        <dbReference type="EMBL" id="GGF36564.1"/>
    </source>
</evidence>
<sequence>MASTLMAATSLSTTLVPMSALAATTGTATPIQHVVVLFQENVSFDHYFGTYPKAANNGGETTFAGVAAPSFTAKTNTPDVAGLTPALLTHNPNKDTSGNAANPFRFLPSQAFTCSMNHAYTGEEAAADKGLMDQYPQNNANRGNGCDPAGSTVMGYYDGNLVTAYWTYAQHYTLSDNSYGTNFGPSTPGALNLISGNTYGGQLPIATSSGNAYDPGNTTGEQDVSLLNDLDAYLDDCGGDKGGTAHAATLQMNGPNIGDLMNAKGVTWGWFQGGFAPTQAATFDGNGNMLTPAVCGATHTGHQVTVNGTTYTVPNPTINFTGDIHTNVADYSSHHAPFMYYPNTRNPHHLRPTSVAAIGTTDQANHNYDTSDFFAALANGNLPAVSFIKAPAYQDGHPGNSDPLTEQAWIVSTINAIQQSSAWGTTAIIIAYDDSDGWYDHAMPTNVRQSTISADALTGTAACGTAPTGGVQGRCGFGPRLPMILVSPYAKTNFVDHTLTDQSSIIAFVEKNWNLGFIDGPTAPTYGSGSTDRYAGALDGMFDFVDAPNTRQLQLDPIKGTIVGKAW</sequence>
<evidence type="ECO:0000313" key="4">
    <source>
        <dbReference type="Proteomes" id="UP000646365"/>
    </source>
</evidence>
<keyword evidence="4" id="KW-1185">Reference proteome</keyword>